<sequence>MNEFLEYFVNTYFEGQFEMELWNHFDTEGPRTNNDIEGYNLKLKNHVLRAHTDIYKSIESSYVFLTKNQIQFLFRPNKRLYLTVNSLEQL</sequence>
<name>A0A814PVD1_9BILA</name>
<evidence type="ECO:0000313" key="2">
    <source>
        <dbReference type="Proteomes" id="UP000663879"/>
    </source>
</evidence>
<dbReference type="OrthoDB" id="6123510at2759"/>
<protein>
    <submittedName>
        <fullName evidence="1">Uncharacterized protein</fullName>
    </submittedName>
</protein>
<dbReference type="AlphaFoldDB" id="A0A814PVD1"/>
<evidence type="ECO:0000313" key="1">
    <source>
        <dbReference type="EMBL" id="CAF1110885.1"/>
    </source>
</evidence>
<dbReference type="Proteomes" id="UP000663879">
    <property type="component" value="Unassembled WGS sequence"/>
</dbReference>
<organism evidence="1 2">
    <name type="scientific">Brachionus calyciflorus</name>
    <dbReference type="NCBI Taxonomy" id="104777"/>
    <lineage>
        <taxon>Eukaryota</taxon>
        <taxon>Metazoa</taxon>
        <taxon>Spiralia</taxon>
        <taxon>Gnathifera</taxon>
        <taxon>Rotifera</taxon>
        <taxon>Eurotatoria</taxon>
        <taxon>Monogononta</taxon>
        <taxon>Pseudotrocha</taxon>
        <taxon>Ploima</taxon>
        <taxon>Brachionidae</taxon>
        <taxon>Brachionus</taxon>
    </lineage>
</organism>
<reference evidence="1" key="1">
    <citation type="submission" date="2021-02" db="EMBL/GenBank/DDBJ databases">
        <authorList>
            <person name="Nowell W R."/>
        </authorList>
    </citation>
    <scope>NUCLEOTIDE SEQUENCE</scope>
    <source>
        <strain evidence="1">Ploen Becks lab</strain>
    </source>
</reference>
<proteinExistence type="predicted"/>
<dbReference type="EMBL" id="CAJNOC010008159">
    <property type="protein sequence ID" value="CAF1110885.1"/>
    <property type="molecule type" value="Genomic_DNA"/>
</dbReference>
<keyword evidence="2" id="KW-1185">Reference proteome</keyword>
<comment type="caution">
    <text evidence="1">The sequence shown here is derived from an EMBL/GenBank/DDBJ whole genome shotgun (WGS) entry which is preliminary data.</text>
</comment>
<accession>A0A814PVD1</accession>
<gene>
    <name evidence="1" type="ORF">OXX778_LOCUS21618</name>
</gene>